<name>A0A3S9Q0Q8_9ACTO</name>
<evidence type="ECO:0000259" key="8">
    <source>
        <dbReference type="Pfam" id="PF02608"/>
    </source>
</evidence>
<dbReference type="CDD" id="cd06354">
    <property type="entry name" value="PBP1_PrnA-like"/>
    <property type="match status" value="1"/>
</dbReference>
<evidence type="ECO:0000256" key="1">
    <source>
        <dbReference type="ARBA" id="ARBA00004193"/>
    </source>
</evidence>
<feature type="domain" description="ABC transporter substrate-binding protein PnrA-like" evidence="8">
    <location>
        <begin position="86"/>
        <end position="392"/>
    </location>
</feature>
<feature type="region of interest" description="Disordered" evidence="7">
    <location>
        <begin position="13"/>
        <end position="73"/>
    </location>
</feature>
<dbReference type="OrthoDB" id="9784230at2"/>
<dbReference type="AlphaFoldDB" id="A0A3S9Q0Q8"/>
<dbReference type="PANTHER" id="PTHR34296:SF2">
    <property type="entry name" value="ABC TRANSPORTER GUANOSINE-BINDING PROTEIN NUPN"/>
    <property type="match status" value="1"/>
</dbReference>
<evidence type="ECO:0000256" key="4">
    <source>
        <dbReference type="ARBA" id="ARBA00022729"/>
    </source>
</evidence>
<organism evidence="9 10">
    <name type="scientific">Flaviflexus ciconiae</name>
    <dbReference type="NCBI Taxonomy" id="2496867"/>
    <lineage>
        <taxon>Bacteria</taxon>
        <taxon>Bacillati</taxon>
        <taxon>Actinomycetota</taxon>
        <taxon>Actinomycetes</taxon>
        <taxon>Actinomycetales</taxon>
        <taxon>Actinomycetaceae</taxon>
        <taxon>Flaviflexus</taxon>
    </lineage>
</organism>
<sequence length="398" mass="41297">MALAGVAALVLAGCADDAADETTDSTEDTVETTDSEDTEDTDTDTEDTDTEDTDTEDTDGEGTEDGDGAGRDYASIDASEYTACIVSDAGGWDDKSFNESAFNGLMEAEELMGVQTSTAESSSDTDFAPNVNAMVAEGCDLVIGVGFLLEEATSGAAQENPDVSFALVDSPFETPSDNARALLFNTAEAAYLAGYAAAGMTETGVVATFGGLPIPSVQIFMDGFVDGVAAYNEAYPDANVQVLGWDKESQTGSFSNSFDDQAQGQQLANNFINQGADIIMPVAGPVGLGAAAAAQTAGDVYIIGVDSDWYESAPEFSSIILTSVLKDIDVSVLDAIADVATDEFDSEAYVGTLENGGVNIAPFHDFESDVPAELVSEIDALREQIISGELVVETPNAP</sequence>
<evidence type="ECO:0000256" key="7">
    <source>
        <dbReference type="SAM" id="MobiDB-lite"/>
    </source>
</evidence>
<feature type="compositionally biased region" description="Acidic residues" evidence="7">
    <location>
        <begin position="17"/>
        <end position="67"/>
    </location>
</feature>
<proteinExistence type="inferred from homology"/>
<accession>A0A3S9Q0Q8</accession>
<keyword evidence="10" id="KW-1185">Reference proteome</keyword>
<gene>
    <name evidence="9" type="ORF">EJ997_05665</name>
</gene>
<dbReference type="InterPro" id="IPR003760">
    <property type="entry name" value="PnrA-like"/>
</dbReference>
<keyword evidence="3" id="KW-1003">Cell membrane</keyword>
<evidence type="ECO:0000256" key="3">
    <source>
        <dbReference type="ARBA" id="ARBA00022475"/>
    </source>
</evidence>
<dbReference type="PANTHER" id="PTHR34296">
    <property type="entry name" value="TRANSCRIPTIONAL ACTIVATOR PROTEIN MED"/>
    <property type="match status" value="1"/>
</dbReference>
<dbReference type="InterPro" id="IPR028082">
    <property type="entry name" value="Peripla_BP_I"/>
</dbReference>
<dbReference type="Proteomes" id="UP000280344">
    <property type="component" value="Chromosome"/>
</dbReference>
<protein>
    <submittedName>
        <fullName evidence="9">BMP family ABC transporter substrate-binding protein</fullName>
    </submittedName>
</protein>
<dbReference type="SUPFAM" id="SSF53822">
    <property type="entry name" value="Periplasmic binding protein-like I"/>
    <property type="match status" value="1"/>
</dbReference>
<evidence type="ECO:0000313" key="10">
    <source>
        <dbReference type="Proteomes" id="UP000280344"/>
    </source>
</evidence>
<evidence type="ECO:0000313" key="9">
    <source>
        <dbReference type="EMBL" id="AZQ78164.1"/>
    </source>
</evidence>
<evidence type="ECO:0000256" key="6">
    <source>
        <dbReference type="ARBA" id="ARBA00023288"/>
    </source>
</evidence>
<reference evidence="9 10" key="1">
    <citation type="submission" date="2018-12" db="EMBL/GenBank/DDBJ databases">
        <title>Complete genome sequence of Flaviflexus sp. H23T48.</title>
        <authorList>
            <person name="Bae J.-W."/>
            <person name="Lee J.-Y."/>
        </authorList>
    </citation>
    <scope>NUCLEOTIDE SEQUENCE [LARGE SCALE GENOMIC DNA]</scope>
    <source>
        <strain evidence="9 10">H23T48</strain>
    </source>
</reference>
<keyword evidence="6" id="KW-0449">Lipoprotein</keyword>
<dbReference type="GO" id="GO:0005886">
    <property type="term" value="C:plasma membrane"/>
    <property type="evidence" value="ECO:0007669"/>
    <property type="project" value="UniProtKB-SubCell"/>
</dbReference>
<comment type="subcellular location">
    <subcellularLocation>
        <location evidence="1">Cell membrane</location>
        <topology evidence="1">Lipid-anchor</topology>
    </subcellularLocation>
</comment>
<dbReference type="InterPro" id="IPR050957">
    <property type="entry name" value="BMP_lipoprotein"/>
</dbReference>
<dbReference type="Gene3D" id="3.40.50.2300">
    <property type="match status" value="2"/>
</dbReference>
<dbReference type="EMBL" id="CP034593">
    <property type="protein sequence ID" value="AZQ78164.1"/>
    <property type="molecule type" value="Genomic_DNA"/>
</dbReference>
<keyword evidence="4" id="KW-0732">Signal</keyword>
<keyword evidence="5" id="KW-0472">Membrane</keyword>
<evidence type="ECO:0000256" key="2">
    <source>
        <dbReference type="ARBA" id="ARBA00008610"/>
    </source>
</evidence>
<dbReference type="Pfam" id="PF02608">
    <property type="entry name" value="Bmp"/>
    <property type="match status" value="1"/>
</dbReference>
<evidence type="ECO:0000256" key="5">
    <source>
        <dbReference type="ARBA" id="ARBA00023136"/>
    </source>
</evidence>
<comment type="similarity">
    <text evidence="2">Belongs to the BMP lipoprotein family.</text>
</comment>
<dbReference type="KEGG" id="flh:EJ997_05665"/>